<proteinExistence type="predicted"/>
<feature type="transmembrane region" description="Helical" evidence="1">
    <location>
        <begin position="319"/>
        <end position="340"/>
    </location>
</feature>
<name>A0A7G9GM65_9FIRM</name>
<feature type="transmembrane region" description="Helical" evidence="1">
    <location>
        <begin position="249"/>
        <end position="267"/>
    </location>
</feature>
<sequence>MKKRMQWIDISKGILTFIIVLLHIDYDFNVYFANFTGLFKVVVFFCIAGLTLSEKSLFDTKIFINNKFRKLYSKIIFTGLLAVALHNAFIKVSFYSTDIVYSGKNMKFYLLSDYIKQIFATIFLANREVIIGPLWYANVLFMALVGIAIINYICGKLVPNEKYKRLIRLILCTMCMLISWVLTDIIGFTIPRFNNTLTAIFLIDFCQFIYSYLKVQFVNLNMFFICLCILLLLPLFGSIEMNLNVFNNPLYLIVSAFVGMYVVFFIAKKLEKINLINKLFSDIGKFSFEIMALQFFSFKLGAIIVGVSPSGLTPKADNFLLVVYYFLFGIMCPIFIGRLIKKVIEIKKGGIKWKKYQS</sequence>
<evidence type="ECO:0008006" key="4">
    <source>
        <dbReference type="Google" id="ProtNLM"/>
    </source>
</evidence>
<organism evidence="2 3">
    <name type="scientific">[Eubacterium] hominis</name>
    <dbReference type="NCBI Taxonomy" id="2764325"/>
    <lineage>
        <taxon>Bacteria</taxon>
        <taxon>Bacillati</taxon>
        <taxon>Bacillota</taxon>
        <taxon>Erysipelotrichia</taxon>
        <taxon>Erysipelotrichales</taxon>
        <taxon>Erysipelotrichaceae</taxon>
        <taxon>Amedibacillus</taxon>
    </lineage>
</organism>
<dbReference type="AlphaFoldDB" id="A0A7G9GM65"/>
<feature type="transmembrane region" description="Helical" evidence="1">
    <location>
        <begin position="134"/>
        <end position="154"/>
    </location>
</feature>
<reference evidence="2 3" key="1">
    <citation type="submission" date="2020-08" db="EMBL/GenBank/DDBJ databases">
        <authorList>
            <person name="Liu C."/>
            <person name="Sun Q."/>
        </authorList>
    </citation>
    <scope>NUCLEOTIDE SEQUENCE [LARGE SCALE GENOMIC DNA]</scope>
    <source>
        <strain evidence="2 3">NSJ-61</strain>
    </source>
</reference>
<accession>A0A7G9GM65</accession>
<keyword evidence="1" id="KW-0472">Membrane</keyword>
<dbReference type="EMBL" id="CP060636">
    <property type="protein sequence ID" value="QNM11897.1"/>
    <property type="molecule type" value="Genomic_DNA"/>
</dbReference>
<dbReference type="Proteomes" id="UP000515856">
    <property type="component" value="Chromosome"/>
</dbReference>
<feature type="transmembrane region" description="Helical" evidence="1">
    <location>
        <begin position="7"/>
        <end position="24"/>
    </location>
</feature>
<dbReference type="RefSeq" id="WP_117456125.1">
    <property type="nucleotide sequence ID" value="NZ_CP060636.1"/>
</dbReference>
<feature type="transmembrane region" description="Helical" evidence="1">
    <location>
        <begin position="166"/>
        <end position="190"/>
    </location>
</feature>
<feature type="transmembrane region" description="Helical" evidence="1">
    <location>
        <begin position="196"/>
        <end position="213"/>
    </location>
</feature>
<evidence type="ECO:0000313" key="2">
    <source>
        <dbReference type="EMBL" id="QNM11897.1"/>
    </source>
</evidence>
<protein>
    <recommendedName>
        <fullName evidence="4">Acyltransferase 3 domain-containing protein</fullName>
    </recommendedName>
</protein>
<evidence type="ECO:0000256" key="1">
    <source>
        <dbReference type="SAM" id="Phobius"/>
    </source>
</evidence>
<feature type="transmembrane region" description="Helical" evidence="1">
    <location>
        <begin position="288"/>
        <end position="307"/>
    </location>
</feature>
<keyword evidence="3" id="KW-1185">Reference proteome</keyword>
<keyword evidence="1" id="KW-0812">Transmembrane</keyword>
<feature type="transmembrane region" description="Helical" evidence="1">
    <location>
        <begin position="71"/>
        <end position="90"/>
    </location>
</feature>
<feature type="transmembrane region" description="Helical" evidence="1">
    <location>
        <begin position="30"/>
        <end position="50"/>
    </location>
</feature>
<keyword evidence="1" id="KW-1133">Transmembrane helix</keyword>
<dbReference type="KEGG" id="ehn:H9Q80_16870"/>
<gene>
    <name evidence="2" type="ORF">H9Q80_16870</name>
</gene>
<evidence type="ECO:0000313" key="3">
    <source>
        <dbReference type="Proteomes" id="UP000515856"/>
    </source>
</evidence>
<feature type="transmembrane region" description="Helical" evidence="1">
    <location>
        <begin position="220"/>
        <end position="237"/>
    </location>
</feature>